<dbReference type="GO" id="GO:0009060">
    <property type="term" value="P:aerobic respiration"/>
    <property type="evidence" value="ECO:0007669"/>
    <property type="project" value="EnsemblFungi"/>
</dbReference>
<dbReference type="Proteomes" id="UP000005666">
    <property type="component" value="Chromosome 10"/>
</dbReference>
<accession>G8BYI1</accession>
<dbReference type="GO" id="GO:0097177">
    <property type="term" value="F:mitochondrial ribosome binding"/>
    <property type="evidence" value="ECO:0007669"/>
    <property type="project" value="EnsemblFungi"/>
</dbReference>
<dbReference type="HOGENOM" id="CLU_072692_0_1_1"/>
<proteinExistence type="predicted"/>
<dbReference type="Pfam" id="PF02330">
    <property type="entry name" value="MAM33"/>
    <property type="match status" value="1"/>
</dbReference>
<name>G8BYI1_TETPH</name>
<dbReference type="SUPFAM" id="SSF54529">
    <property type="entry name" value="Mitochondrial glycoprotein MAM33-like"/>
    <property type="match status" value="1"/>
</dbReference>
<keyword evidence="2" id="KW-1185">Reference proteome</keyword>
<evidence type="ECO:0008006" key="3">
    <source>
        <dbReference type="Google" id="ProtNLM"/>
    </source>
</evidence>
<dbReference type="KEGG" id="tpf:TPHA_0J01010"/>
<sequence length="285" mass="32163">MSFRLLTRSAVQRNIVNNIIRRSNISSSRNSIISSSIKLSSTFLNRQFSSSITRFDQLSNNVASILKSEYNLESDALKNSDETITETNTSINEYLTKYSFELVESKGVNVQEIVKRTDKETIRVFFDIAQVANLPYDPVMNDEATAQNENGESSNLVNEDDFNSLADNFANVNVVVTNNAKKTAVSFELLMNLAEGSFYVDSVTPFETETAALDRTADSEVKRELAYHGPPFTNLDEELQEALEVYLESRGITSELTSFITGYSELKENTEYISWLNNMANFFEK</sequence>
<dbReference type="OrthoDB" id="278212at2759"/>
<dbReference type="GO" id="GO:1902775">
    <property type="term" value="P:mitochondrial large ribosomal subunit assembly"/>
    <property type="evidence" value="ECO:0007669"/>
    <property type="project" value="EnsemblFungi"/>
</dbReference>
<dbReference type="GO" id="GO:0042256">
    <property type="term" value="P:cytosolic ribosome assembly"/>
    <property type="evidence" value="ECO:0007669"/>
    <property type="project" value="TreeGrafter"/>
</dbReference>
<evidence type="ECO:0000313" key="2">
    <source>
        <dbReference type="Proteomes" id="UP000005666"/>
    </source>
</evidence>
<dbReference type="GeneID" id="11533008"/>
<dbReference type="PANTHER" id="PTHR10826">
    <property type="entry name" value="COMPLEMENT COMPONENT 1"/>
    <property type="match status" value="1"/>
</dbReference>
<evidence type="ECO:0000313" key="1">
    <source>
        <dbReference type="EMBL" id="CCE64923.1"/>
    </source>
</evidence>
<dbReference type="eggNOG" id="KOG2536">
    <property type="taxonomic scope" value="Eukaryota"/>
</dbReference>
<gene>
    <name evidence="1" type="primary">TPHA0J01010</name>
    <name evidence="1" type="ordered locus">TPHA_0J01010</name>
</gene>
<dbReference type="STRING" id="1071381.G8BYI1"/>
<dbReference type="AlphaFoldDB" id="G8BYI1"/>
<dbReference type="RefSeq" id="XP_003687357.1">
    <property type="nucleotide sequence ID" value="XM_003687309.1"/>
</dbReference>
<dbReference type="PANTHER" id="PTHR10826:SF1">
    <property type="entry name" value="COMPLEMENT COMPONENT 1 Q SUBCOMPONENT-BINDING PROTEIN, MITOCHONDRIAL"/>
    <property type="match status" value="1"/>
</dbReference>
<dbReference type="InterPro" id="IPR003428">
    <property type="entry name" value="MAM33"/>
</dbReference>
<organism evidence="1 2">
    <name type="scientific">Tetrapisispora phaffii (strain ATCC 24235 / CBS 4417 / NBRC 1672 / NRRL Y-8282 / UCD 70-5)</name>
    <name type="common">Yeast</name>
    <name type="synonym">Fabospora phaffii</name>
    <dbReference type="NCBI Taxonomy" id="1071381"/>
    <lineage>
        <taxon>Eukaryota</taxon>
        <taxon>Fungi</taxon>
        <taxon>Dikarya</taxon>
        <taxon>Ascomycota</taxon>
        <taxon>Saccharomycotina</taxon>
        <taxon>Saccharomycetes</taxon>
        <taxon>Saccharomycetales</taxon>
        <taxon>Saccharomycetaceae</taxon>
        <taxon>Tetrapisispora</taxon>
    </lineage>
</organism>
<dbReference type="OMA" id="CEYMMSK"/>
<protein>
    <recommendedName>
        <fullName evidence="3">Mitochondrial acidic protein MAM33</fullName>
    </recommendedName>
</protein>
<dbReference type="InterPro" id="IPR036561">
    <property type="entry name" value="MAM33_sf"/>
</dbReference>
<dbReference type="EMBL" id="HE612865">
    <property type="protein sequence ID" value="CCE64923.1"/>
    <property type="molecule type" value="Genomic_DNA"/>
</dbReference>
<dbReference type="Gene3D" id="3.10.280.10">
    <property type="entry name" value="Mitochondrial glycoprotein"/>
    <property type="match status" value="1"/>
</dbReference>
<reference evidence="1 2" key="1">
    <citation type="journal article" date="2011" name="Proc. Natl. Acad. Sci. U.S.A.">
        <title>Evolutionary erosion of yeast sex chromosomes by mating-type switching accidents.</title>
        <authorList>
            <person name="Gordon J.L."/>
            <person name="Armisen D."/>
            <person name="Proux-Wera E."/>
            <person name="Oheigeartaigh S.S."/>
            <person name="Byrne K.P."/>
            <person name="Wolfe K.H."/>
        </authorList>
    </citation>
    <scope>NUCLEOTIDE SEQUENCE [LARGE SCALE GENOMIC DNA]</scope>
    <source>
        <strain evidence="2">ATCC 24235 / CBS 4417 / NBRC 1672 / NRRL Y-8282 / UCD 70-5</strain>
    </source>
</reference>
<dbReference type="GO" id="GO:0005759">
    <property type="term" value="C:mitochondrial matrix"/>
    <property type="evidence" value="ECO:0007669"/>
    <property type="project" value="EnsemblFungi"/>
</dbReference>